<dbReference type="SUPFAM" id="SSF52540">
    <property type="entry name" value="P-loop containing nucleoside triphosphate hydrolases"/>
    <property type="match status" value="1"/>
</dbReference>
<proteinExistence type="inferred from homology"/>
<feature type="region of interest" description="Disordered" evidence="7">
    <location>
        <begin position="123"/>
        <end position="142"/>
    </location>
</feature>
<dbReference type="PANTHER" id="PTHR23117">
    <property type="entry name" value="GUANYLATE KINASE-RELATED"/>
    <property type="match status" value="1"/>
</dbReference>
<dbReference type="Gene3D" id="3.40.50.300">
    <property type="entry name" value="P-loop containing nucleotide triphosphate hydrolases"/>
    <property type="match status" value="1"/>
</dbReference>
<keyword evidence="6" id="KW-0067">ATP-binding</keyword>
<evidence type="ECO:0000256" key="6">
    <source>
        <dbReference type="ARBA" id="ARBA00022840"/>
    </source>
</evidence>
<sequence length="216" mass="24100">MVLHDSHGSRDNRPVVISGPSGVGKSTLCRKLLETYPETFSTTVSHTTRQPRPGEVDGRDYYFVSRDEFASLAAANAFVEYTEYNGHRYGTSKQTMLDQTARGWTAVVVLDVDVDMDGVKALKKAPPPVHHETDEAAGSPPVRPRFVFIRPPSLAALEARLRSRDTDDEESVQRRLARARTEMEYAEAGGVYDKIITNEDVEAAFRELVHFVSDTQ</sequence>
<name>A0A168A448_9HYPO</name>
<evidence type="ECO:0000256" key="3">
    <source>
        <dbReference type="ARBA" id="ARBA00022679"/>
    </source>
</evidence>
<comment type="similarity">
    <text evidence="1">Belongs to the guanylate kinase family.</text>
</comment>
<keyword evidence="5 9" id="KW-0418">Kinase</keyword>
<dbReference type="OrthoDB" id="6334211at2759"/>
<keyword evidence="10" id="KW-1185">Reference proteome</keyword>
<dbReference type="InterPro" id="IPR008144">
    <property type="entry name" value="Guanylate_kin-like_dom"/>
</dbReference>
<keyword evidence="3" id="KW-0808">Transferase</keyword>
<dbReference type="NCBIfam" id="TIGR03263">
    <property type="entry name" value="guanyl_kin"/>
    <property type="match status" value="1"/>
</dbReference>
<comment type="caution">
    <text evidence="9">The sequence shown here is derived from an EMBL/GenBank/DDBJ whole genome shotgun (WGS) entry which is preliminary data.</text>
</comment>
<dbReference type="GO" id="GO:0005829">
    <property type="term" value="C:cytosol"/>
    <property type="evidence" value="ECO:0007669"/>
    <property type="project" value="TreeGrafter"/>
</dbReference>
<dbReference type="PANTHER" id="PTHR23117:SF13">
    <property type="entry name" value="GUANYLATE KINASE"/>
    <property type="match status" value="1"/>
</dbReference>
<dbReference type="Gene3D" id="3.30.63.10">
    <property type="entry name" value="Guanylate Kinase phosphate binding domain"/>
    <property type="match status" value="1"/>
</dbReference>
<keyword evidence="4" id="KW-0547">Nucleotide-binding</keyword>
<dbReference type="InterPro" id="IPR017665">
    <property type="entry name" value="Guanylate_kinase"/>
</dbReference>
<dbReference type="EC" id="2.7.4.8" evidence="2"/>
<dbReference type="CDD" id="cd00071">
    <property type="entry name" value="GMPK"/>
    <property type="match status" value="1"/>
</dbReference>
<accession>A0A168A448</accession>
<feature type="domain" description="Guanylate kinase-like" evidence="8">
    <location>
        <begin position="12"/>
        <end position="213"/>
    </location>
</feature>
<dbReference type="Proteomes" id="UP000076874">
    <property type="component" value="Unassembled WGS sequence"/>
</dbReference>
<dbReference type="FunFam" id="3.30.63.10:FF:000002">
    <property type="entry name" value="Guanylate kinase 1"/>
    <property type="match status" value="1"/>
</dbReference>
<reference evidence="9 10" key="1">
    <citation type="journal article" date="2016" name="Genome Biol. Evol.">
        <title>Divergent and convergent evolution of fungal pathogenicity.</title>
        <authorList>
            <person name="Shang Y."/>
            <person name="Xiao G."/>
            <person name="Zheng P."/>
            <person name="Cen K."/>
            <person name="Zhan S."/>
            <person name="Wang C."/>
        </authorList>
    </citation>
    <scope>NUCLEOTIDE SEQUENCE [LARGE SCALE GENOMIC DNA]</scope>
    <source>
        <strain evidence="9 10">RCEF 264</strain>
    </source>
</reference>
<evidence type="ECO:0000313" key="9">
    <source>
        <dbReference type="EMBL" id="OAA68220.1"/>
    </source>
</evidence>
<gene>
    <name evidence="9" type="ORF">SPI_00415</name>
</gene>
<evidence type="ECO:0000256" key="7">
    <source>
        <dbReference type="SAM" id="MobiDB-lite"/>
    </source>
</evidence>
<dbReference type="PROSITE" id="PS50052">
    <property type="entry name" value="GUANYLATE_KINASE_2"/>
    <property type="match status" value="1"/>
</dbReference>
<dbReference type="GO" id="GO:0004385">
    <property type="term" value="F:GMP kinase activity"/>
    <property type="evidence" value="ECO:0007669"/>
    <property type="project" value="UniProtKB-EC"/>
</dbReference>
<protein>
    <recommendedName>
        <fullName evidence="2">guanylate kinase</fullName>
        <ecNumber evidence="2">2.7.4.8</ecNumber>
    </recommendedName>
</protein>
<dbReference type="InterPro" id="IPR027417">
    <property type="entry name" value="P-loop_NTPase"/>
</dbReference>
<evidence type="ECO:0000256" key="1">
    <source>
        <dbReference type="ARBA" id="ARBA00005790"/>
    </source>
</evidence>
<dbReference type="STRING" id="1081102.A0A168A448"/>
<dbReference type="InterPro" id="IPR020590">
    <property type="entry name" value="Guanylate_kinase_CS"/>
</dbReference>
<evidence type="ECO:0000259" key="8">
    <source>
        <dbReference type="PROSITE" id="PS50052"/>
    </source>
</evidence>
<dbReference type="PROSITE" id="PS00856">
    <property type="entry name" value="GUANYLATE_KINASE_1"/>
    <property type="match status" value="1"/>
</dbReference>
<evidence type="ECO:0000313" key="10">
    <source>
        <dbReference type="Proteomes" id="UP000076874"/>
    </source>
</evidence>
<dbReference type="EMBL" id="AZHD01000001">
    <property type="protein sequence ID" value="OAA68220.1"/>
    <property type="molecule type" value="Genomic_DNA"/>
</dbReference>
<dbReference type="SMART" id="SM00072">
    <property type="entry name" value="GuKc"/>
    <property type="match status" value="1"/>
</dbReference>
<dbReference type="GO" id="GO:0005524">
    <property type="term" value="F:ATP binding"/>
    <property type="evidence" value="ECO:0007669"/>
    <property type="project" value="UniProtKB-KW"/>
</dbReference>
<organism evidence="9 10">
    <name type="scientific">Niveomyces insectorum RCEF 264</name>
    <dbReference type="NCBI Taxonomy" id="1081102"/>
    <lineage>
        <taxon>Eukaryota</taxon>
        <taxon>Fungi</taxon>
        <taxon>Dikarya</taxon>
        <taxon>Ascomycota</taxon>
        <taxon>Pezizomycotina</taxon>
        <taxon>Sordariomycetes</taxon>
        <taxon>Hypocreomycetidae</taxon>
        <taxon>Hypocreales</taxon>
        <taxon>Cordycipitaceae</taxon>
        <taxon>Niveomyces</taxon>
    </lineage>
</organism>
<evidence type="ECO:0000256" key="2">
    <source>
        <dbReference type="ARBA" id="ARBA00012961"/>
    </source>
</evidence>
<dbReference type="Pfam" id="PF00625">
    <property type="entry name" value="Guanylate_kin"/>
    <property type="match status" value="2"/>
</dbReference>
<evidence type="ECO:0000256" key="5">
    <source>
        <dbReference type="ARBA" id="ARBA00022777"/>
    </source>
</evidence>
<dbReference type="AlphaFoldDB" id="A0A168A448"/>
<dbReference type="InterPro" id="IPR008145">
    <property type="entry name" value="GK/Ca_channel_bsu"/>
</dbReference>
<evidence type="ECO:0000256" key="4">
    <source>
        <dbReference type="ARBA" id="ARBA00022741"/>
    </source>
</evidence>